<dbReference type="AlphaFoldDB" id="A0A9D1GVP8"/>
<feature type="transmembrane region" description="Helical" evidence="1">
    <location>
        <begin position="86"/>
        <end position="105"/>
    </location>
</feature>
<dbReference type="InterPro" id="IPR036259">
    <property type="entry name" value="MFS_trans_sf"/>
</dbReference>
<evidence type="ECO:0000313" key="3">
    <source>
        <dbReference type="Proteomes" id="UP000886842"/>
    </source>
</evidence>
<dbReference type="SUPFAM" id="SSF103473">
    <property type="entry name" value="MFS general substrate transporter"/>
    <property type="match status" value="1"/>
</dbReference>
<dbReference type="Gene3D" id="1.20.1250.20">
    <property type="entry name" value="MFS general substrate transporter like domains"/>
    <property type="match status" value="1"/>
</dbReference>
<comment type="caution">
    <text evidence="2">The sequence shown here is derived from an EMBL/GenBank/DDBJ whole genome shotgun (WGS) entry which is preliminary data.</text>
</comment>
<dbReference type="InterPro" id="IPR052524">
    <property type="entry name" value="MFS_Cyanate_Porter"/>
</dbReference>
<keyword evidence="1" id="KW-1133">Transmembrane helix</keyword>
<evidence type="ECO:0000313" key="2">
    <source>
        <dbReference type="EMBL" id="HIT74424.1"/>
    </source>
</evidence>
<reference evidence="2" key="1">
    <citation type="submission" date="2020-10" db="EMBL/GenBank/DDBJ databases">
        <authorList>
            <person name="Gilroy R."/>
        </authorList>
    </citation>
    <scope>NUCLEOTIDE SEQUENCE</scope>
    <source>
        <strain evidence="2">ChiGjej1B1-24693</strain>
    </source>
</reference>
<protein>
    <submittedName>
        <fullName evidence="2">MFS transporter</fullName>
    </submittedName>
</protein>
<dbReference type="PANTHER" id="PTHR23523">
    <property type="match status" value="1"/>
</dbReference>
<feature type="transmembrane region" description="Helical" evidence="1">
    <location>
        <begin position="62"/>
        <end position="80"/>
    </location>
</feature>
<keyword evidence="1" id="KW-0472">Membrane</keyword>
<feature type="transmembrane region" description="Helical" evidence="1">
    <location>
        <begin position="117"/>
        <end position="138"/>
    </location>
</feature>
<keyword evidence="1" id="KW-0812">Transmembrane</keyword>
<accession>A0A9D1GVP8</accession>
<name>A0A9D1GVP8_9ACTN</name>
<dbReference type="EMBL" id="DVLP01000071">
    <property type="protein sequence ID" value="HIT74424.1"/>
    <property type="molecule type" value="Genomic_DNA"/>
</dbReference>
<reference evidence="2" key="2">
    <citation type="journal article" date="2021" name="PeerJ">
        <title>Extensive microbial diversity within the chicken gut microbiome revealed by metagenomics and culture.</title>
        <authorList>
            <person name="Gilroy R."/>
            <person name="Ravi A."/>
            <person name="Getino M."/>
            <person name="Pursley I."/>
            <person name="Horton D.L."/>
            <person name="Alikhan N.F."/>
            <person name="Baker D."/>
            <person name="Gharbi K."/>
            <person name="Hall N."/>
            <person name="Watson M."/>
            <person name="Adriaenssens E.M."/>
            <person name="Foster-Nyarko E."/>
            <person name="Jarju S."/>
            <person name="Secka A."/>
            <person name="Antonio M."/>
            <person name="Oren A."/>
            <person name="Chaudhuri R.R."/>
            <person name="La Ragione R."/>
            <person name="Hildebrand F."/>
            <person name="Pallen M.J."/>
        </authorList>
    </citation>
    <scope>NUCLEOTIDE SEQUENCE</scope>
    <source>
        <strain evidence="2">ChiGjej1B1-24693</strain>
    </source>
</reference>
<feature type="non-terminal residue" evidence="2">
    <location>
        <position position="139"/>
    </location>
</feature>
<dbReference type="Proteomes" id="UP000886842">
    <property type="component" value="Unassembled WGS sequence"/>
</dbReference>
<evidence type="ECO:0000256" key="1">
    <source>
        <dbReference type="SAM" id="Phobius"/>
    </source>
</evidence>
<gene>
    <name evidence="2" type="ORF">IAA98_02440</name>
</gene>
<proteinExistence type="predicted"/>
<dbReference type="PANTHER" id="PTHR23523:SF2">
    <property type="entry name" value="2-NITROIMIDAZOLE TRANSPORTER"/>
    <property type="match status" value="1"/>
</dbReference>
<organism evidence="2 3">
    <name type="scientific">Candidatus Avipropionibacterium avicola</name>
    <dbReference type="NCBI Taxonomy" id="2840701"/>
    <lineage>
        <taxon>Bacteria</taxon>
        <taxon>Bacillati</taxon>
        <taxon>Actinomycetota</taxon>
        <taxon>Actinomycetes</taxon>
        <taxon>Propionibacteriales</taxon>
        <taxon>Propionibacteriaceae</taxon>
        <taxon>Propionibacteriaceae incertae sedis</taxon>
        <taxon>Candidatus Avipropionibacterium</taxon>
    </lineage>
</organism>
<sequence length="139" mass="14151">MTALMGLQSLVFYSIHSWGPTVMLTAGIDATTAGWLLSLLSVASIVSNLAGPVVLQGRRTTPGLLVIGAWYVIGAALLPWGLVAAAVGVCVLGLAIGASLTFALTKISTAFPVQLTGTMSAMAQGFGYLLAGLGPWLFG</sequence>
<feature type="transmembrane region" description="Helical" evidence="1">
    <location>
        <begin position="33"/>
        <end position="55"/>
    </location>
</feature>